<evidence type="ECO:0000256" key="1">
    <source>
        <dbReference type="ARBA" id="ARBA00004496"/>
    </source>
</evidence>
<evidence type="ECO:0000313" key="7">
    <source>
        <dbReference type="EMBL" id="RAS59131.1"/>
    </source>
</evidence>
<evidence type="ECO:0000256" key="3">
    <source>
        <dbReference type="ARBA" id="ARBA00023015"/>
    </source>
</evidence>
<dbReference type="Pfam" id="PF22381">
    <property type="entry name" value="Staph_reg_Sar_Rot"/>
    <property type="match status" value="1"/>
</dbReference>
<dbReference type="RefSeq" id="WP_112404523.1">
    <property type="nucleotide sequence ID" value="NZ_QLTR01000029.1"/>
</dbReference>
<dbReference type="SUPFAM" id="SSF46785">
    <property type="entry name" value="Winged helix' DNA-binding domain"/>
    <property type="match status" value="1"/>
</dbReference>
<dbReference type="EMBL" id="QLTR01000029">
    <property type="protein sequence ID" value="RAS59131.1"/>
    <property type="molecule type" value="Genomic_DNA"/>
</dbReference>
<dbReference type="InterPro" id="IPR055166">
    <property type="entry name" value="Transc_reg_Sar_Rot_HTH"/>
</dbReference>
<dbReference type="FunFam" id="1.10.10.10:FF:000163">
    <property type="entry name" value="MarR family transcriptional regulator"/>
    <property type="match status" value="1"/>
</dbReference>
<dbReference type="PANTHER" id="PTHR33164">
    <property type="entry name" value="TRANSCRIPTIONAL REGULATOR, MARR FAMILY"/>
    <property type="match status" value="1"/>
</dbReference>
<keyword evidence="4" id="KW-0238">DNA-binding</keyword>
<evidence type="ECO:0000259" key="6">
    <source>
        <dbReference type="PROSITE" id="PS50995"/>
    </source>
</evidence>
<dbReference type="Proteomes" id="UP000248729">
    <property type="component" value="Unassembled WGS sequence"/>
</dbReference>
<dbReference type="InterPro" id="IPR036390">
    <property type="entry name" value="WH_DNA-bd_sf"/>
</dbReference>
<evidence type="ECO:0000256" key="4">
    <source>
        <dbReference type="ARBA" id="ARBA00023125"/>
    </source>
</evidence>
<comment type="caution">
    <text evidence="7">The sequence shown here is derived from an EMBL/GenBank/DDBJ whole genome shotgun (WGS) entry which is preliminary data.</text>
</comment>
<dbReference type="InterPro" id="IPR000835">
    <property type="entry name" value="HTH_MarR-typ"/>
</dbReference>
<gene>
    <name evidence="7" type="ORF">DET48_12943</name>
</gene>
<dbReference type="SMART" id="SM00347">
    <property type="entry name" value="HTH_MARR"/>
    <property type="match status" value="1"/>
</dbReference>
<dbReference type="InterPro" id="IPR036388">
    <property type="entry name" value="WH-like_DNA-bd_sf"/>
</dbReference>
<dbReference type="GO" id="GO:0005737">
    <property type="term" value="C:cytoplasm"/>
    <property type="evidence" value="ECO:0007669"/>
    <property type="project" value="UniProtKB-SubCell"/>
</dbReference>
<feature type="domain" description="HTH marR-type" evidence="6">
    <location>
        <begin position="9"/>
        <end position="136"/>
    </location>
</feature>
<keyword evidence="3" id="KW-0805">Transcription regulation</keyword>
<keyword evidence="5" id="KW-0804">Transcription</keyword>
<dbReference type="GO" id="GO:0003677">
    <property type="term" value="F:DNA binding"/>
    <property type="evidence" value="ECO:0007669"/>
    <property type="project" value="UniProtKB-KW"/>
</dbReference>
<dbReference type="AlphaFoldDB" id="A0A329E5U4"/>
<evidence type="ECO:0000313" key="8">
    <source>
        <dbReference type="Proteomes" id="UP000248729"/>
    </source>
</evidence>
<dbReference type="PANTHER" id="PTHR33164:SF5">
    <property type="entry name" value="ORGANIC HYDROPEROXIDE RESISTANCE TRANSCRIPTIONAL REGULATOR"/>
    <property type="match status" value="1"/>
</dbReference>
<dbReference type="GO" id="GO:0006950">
    <property type="term" value="P:response to stress"/>
    <property type="evidence" value="ECO:0007669"/>
    <property type="project" value="TreeGrafter"/>
</dbReference>
<protein>
    <submittedName>
        <fullName evidence="7">MarR family transcriptional regulator</fullName>
    </submittedName>
</protein>
<dbReference type="InterPro" id="IPR039422">
    <property type="entry name" value="MarR/SlyA-like"/>
</dbReference>
<sequence length="146" mass="16388">MPDNQLSLDNQVCFALYSASLAMTQLYKPMLEPLGLTYTQYLILLTLWEEDGIGLKDIGSKLGQKSGALTPVIKRMETDGLVQRVRLPHDERSLSVRLTLKGRSLEKDARNINTCIADACGLESEELIDLKDKIILLRKNISNQIK</sequence>
<evidence type="ECO:0000256" key="5">
    <source>
        <dbReference type="ARBA" id="ARBA00023163"/>
    </source>
</evidence>
<proteinExistence type="predicted"/>
<accession>A0A329E5U4</accession>
<dbReference type="PROSITE" id="PS50995">
    <property type="entry name" value="HTH_MARR_2"/>
    <property type="match status" value="1"/>
</dbReference>
<keyword evidence="2" id="KW-0963">Cytoplasm</keyword>
<organism evidence="7 8">
    <name type="scientific">Vibrio diazotrophicus</name>
    <dbReference type="NCBI Taxonomy" id="685"/>
    <lineage>
        <taxon>Bacteria</taxon>
        <taxon>Pseudomonadati</taxon>
        <taxon>Pseudomonadota</taxon>
        <taxon>Gammaproteobacteria</taxon>
        <taxon>Vibrionales</taxon>
        <taxon>Vibrionaceae</taxon>
        <taxon>Vibrio</taxon>
    </lineage>
</organism>
<dbReference type="Gene3D" id="1.10.10.10">
    <property type="entry name" value="Winged helix-like DNA-binding domain superfamily/Winged helix DNA-binding domain"/>
    <property type="match status" value="1"/>
</dbReference>
<comment type="subcellular location">
    <subcellularLocation>
        <location evidence="1">Cytoplasm</location>
    </subcellularLocation>
</comment>
<name>A0A329E5U4_VIBDI</name>
<dbReference type="GO" id="GO:0003700">
    <property type="term" value="F:DNA-binding transcription factor activity"/>
    <property type="evidence" value="ECO:0007669"/>
    <property type="project" value="InterPro"/>
</dbReference>
<evidence type="ECO:0000256" key="2">
    <source>
        <dbReference type="ARBA" id="ARBA00022490"/>
    </source>
</evidence>
<reference evidence="7 8" key="1">
    <citation type="submission" date="2018-06" db="EMBL/GenBank/DDBJ databases">
        <title>Freshwater and sediment microbial communities from various areas in North America, analyzing microbe dynamics in response to fracking.</title>
        <authorList>
            <person name="Lamendella R."/>
        </authorList>
    </citation>
    <scope>NUCLEOTIDE SEQUENCE [LARGE SCALE GENOMIC DNA]</scope>
    <source>
        <strain evidence="7 8">99A</strain>
    </source>
</reference>